<dbReference type="KEGG" id="vg:32878214"/>
<sequence length="97" mass="10631">MLGRVVPGRRFVTGILGRCISSLTVQWACALSFCVGFTLECIQSLAQILRLTMISKKLATKISPIVPLRAWRPAHSVLIGFDLEQSVTVIALSPHIK</sequence>
<dbReference type="GeneID" id="32878214"/>
<dbReference type="RefSeq" id="YP_009362389.1">
    <property type="nucleotide sequence ID" value="NC_034618.1"/>
</dbReference>
<accession>A0A1X9T5A3</accession>
<name>A0A1X9T5A3_9VIRU</name>
<dbReference type="EMBL" id="KX832224">
    <property type="protein sequence ID" value="ARR28880.1"/>
    <property type="molecule type" value="Genomic_DNA"/>
</dbReference>
<proteinExistence type="predicted"/>
<organism evidence="1">
    <name type="scientific">Ranid herpesvirus 3</name>
    <dbReference type="NCBI Taxonomy" id="1987509"/>
    <lineage>
        <taxon>Viruses</taxon>
        <taxon>Duplodnaviria</taxon>
        <taxon>Heunggongvirae</taxon>
        <taxon>Peploviricota</taxon>
        <taxon>Herviviricetes</taxon>
        <taxon>Herpesvirales</taxon>
        <taxon>Alloherpesviridae</taxon>
        <taxon>Batravirus</taxon>
        <taxon>Batravirus ranidallo3</taxon>
    </lineage>
</organism>
<reference evidence="1" key="1">
    <citation type="journal article" date="2017" name="Vet. Pathol.">
        <title>Ranid Herpesvirus 3 and Proliferative Dermatitis in Free-Ranging Wild Common Frogs (Rana Temporaria).</title>
        <authorList>
            <person name="Origgi F.C."/>
            <person name="Schmidt B.R."/>
            <person name="Lohmann P."/>
            <person name="Otten P."/>
            <person name="Akdesir E."/>
            <person name="Gaschen V."/>
            <person name="Aguilar-Bultet L."/>
            <person name="Wahli T."/>
            <person name="Sattler U."/>
            <person name="Stoffel M.H."/>
        </authorList>
    </citation>
    <scope>NUCLEOTIDE SEQUENCE [LARGE SCALE GENOMIC DNA]</scope>
    <source>
        <strain evidence="1">FO1_2015</strain>
    </source>
</reference>
<protein>
    <submittedName>
        <fullName evidence="1">Putative membrane protein</fullName>
    </submittedName>
</protein>
<evidence type="ECO:0000313" key="1">
    <source>
        <dbReference type="EMBL" id="ARR28880.1"/>
    </source>
</evidence>
<keyword evidence="2" id="KW-1185">Reference proteome</keyword>
<evidence type="ECO:0000313" key="2">
    <source>
        <dbReference type="Proteomes" id="UP000203507"/>
    </source>
</evidence>
<dbReference type="Proteomes" id="UP000203507">
    <property type="component" value="Segment"/>
</dbReference>